<feature type="domain" description="Glycosyltransferase 2-like" evidence="1">
    <location>
        <begin position="13"/>
        <end position="131"/>
    </location>
</feature>
<evidence type="ECO:0000313" key="2">
    <source>
        <dbReference type="EMBL" id="NEU71171.1"/>
    </source>
</evidence>
<gene>
    <name evidence="2" type="ORF">PI95_000900</name>
</gene>
<comment type="caution">
    <text evidence="2">The sequence shown here is derived from an EMBL/GenBank/DDBJ whole genome shotgun (WGS) entry which is preliminary data.</text>
</comment>
<dbReference type="PANTHER" id="PTHR43685:SF2">
    <property type="entry name" value="GLYCOSYLTRANSFERASE 2-LIKE DOMAIN-CONTAINING PROTEIN"/>
    <property type="match status" value="1"/>
</dbReference>
<dbReference type="RefSeq" id="WP_039752962.1">
    <property type="nucleotide sequence ID" value="NZ_JTCM02000001.1"/>
</dbReference>
<keyword evidence="3" id="KW-1185">Reference proteome</keyword>
<dbReference type="InterPro" id="IPR050834">
    <property type="entry name" value="Glycosyltransf_2"/>
</dbReference>
<dbReference type="PANTHER" id="PTHR43685">
    <property type="entry name" value="GLYCOSYLTRANSFERASE"/>
    <property type="match status" value="1"/>
</dbReference>
<dbReference type="SUPFAM" id="SSF53448">
    <property type="entry name" value="Nucleotide-diphospho-sugar transferases"/>
    <property type="match status" value="1"/>
</dbReference>
<dbReference type="GO" id="GO:0016740">
    <property type="term" value="F:transferase activity"/>
    <property type="evidence" value="ECO:0007669"/>
    <property type="project" value="UniProtKB-KW"/>
</dbReference>
<dbReference type="Proteomes" id="UP000031549">
    <property type="component" value="Unassembled WGS sequence"/>
</dbReference>
<sequence>MLHTTETYQPLVSVIIPTYNRPEYLKQAIASAVQQTYQNIEIIVCDNCSSVNPQPIVDAFDDSRIRFWRNSQNLGMVANIINGFKMARGKYVASLHDDDIWEKNFLEKLVPPLEADSNLALAFCDHYMMNADSEIDYAHTEYCSQVFKRDNLKEGVYQPFYEQGIVDMSVASVVAAVIRKDVVDWDAFPVEAGGCYDLYLNYLCCRSGLGAYYYPERLARFRTHAQSDTRTDDAQVRIRKANNQIFCYEQFIKDARLHELHPYFHRRLLEARYSLGMSLLQAKQPIAARSHFWHVIKNKKRSLRSIGAMLLTFMPQSFTNRALDTNKIELFVYK</sequence>
<dbReference type="Pfam" id="PF00535">
    <property type="entry name" value="Glycos_transf_2"/>
    <property type="match status" value="1"/>
</dbReference>
<evidence type="ECO:0000313" key="3">
    <source>
        <dbReference type="Proteomes" id="UP000031549"/>
    </source>
</evidence>
<evidence type="ECO:0000259" key="1">
    <source>
        <dbReference type="Pfam" id="PF00535"/>
    </source>
</evidence>
<dbReference type="Gene3D" id="3.90.550.10">
    <property type="entry name" value="Spore Coat Polysaccharide Biosynthesis Protein SpsA, Chain A"/>
    <property type="match status" value="1"/>
</dbReference>
<name>A0A846H3M7_9CYAN</name>
<organism evidence="2 3">
    <name type="scientific">Hassallia byssoidea VB512170</name>
    <dbReference type="NCBI Taxonomy" id="1304833"/>
    <lineage>
        <taxon>Bacteria</taxon>
        <taxon>Bacillati</taxon>
        <taxon>Cyanobacteriota</taxon>
        <taxon>Cyanophyceae</taxon>
        <taxon>Nostocales</taxon>
        <taxon>Tolypothrichaceae</taxon>
        <taxon>Hassallia</taxon>
    </lineage>
</organism>
<dbReference type="InterPro" id="IPR029044">
    <property type="entry name" value="Nucleotide-diphossugar_trans"/>
</dbReference>
<dbReference type="InterPro" id="IPR001173">
    <property type="entry name" value="Glyco_trans_2-like"/>
</dbReference>
<dbReference type="EMBL" id="JTCM02000001">
    <property type="protein sequence ID" value="NEU71171.1"/>
    <property type="molecule type" value="Genomic_DNA"/>
</dbReference>
<reference evidence="2 3" key="1">
    <citation type="journal article" date="2015" name="Genome Announc.">
        <title>Draft Genome Sequence of Cyanobacterium Hassallia byssoidea Strain VB512170, Isolated from Monuments in India.</title>
        <authorList>
            <person name="Singh D."/>
            <person name="Chandrababunaidu M.M."/>
            <person name="Panda A."/>
            <person name="Sen D."/>
            <person name="Bhattacharyya S."/>
            <person name="Adhikary S.P."/>
            <person name="Tripathy S."/>
        </authorList>
    </citation>
    <scope>NUCLEOTIDE SEQUENCE [LARGE SCALE GENOMIC DNA]</scope>
    <source>
        <strain evidence="2 3">VB512170</strain>
    </source>
</reference>
<dbReference type="CDD" id="cd00761">
    <property type="entry name" value="Glyco_tranf_GTA_type"/>
    <property type="match status" value="1"/>
</dbReference>
<protein>
    <submittedName>
        <fullName evidence="2">Glycosyltransferase family 2 protein</fullName>
    </submittedName>
</protein>
<dbReference type="AlphaFoldDB" id="A0A846H3M7"/>
<proteinExistence type="predicted"/>
<keyword evidence="2" id="KW-0808">Transferase</keyword>
<accession>A0A846H3M7</accession>